<feature type="transmembrane region" description="Helical" evidence="11">
    <location>
        <begin position="21"/>
        <end position="43"/>
    </location>
</feature>
<evidence type="ECO:0000256" key="6">
    <source>
        <dbReference type="ARBA" id="ARBA00022960"/>
    </source>
</evidence>
<keyword evidence="5 11" id="KW-0812">Transmembrane</keyword>
<dbReference type="InterPro" id="IPR001460">
    <property type="entry name" value="PCN-bd_Tpept"/>
</dbReference>
<name>A0ABZ0L8H4_9BACL</name>
<keyword evidence="9 11" id="KW-0472">Membrane</keyword>
<evidence type="ECO:0000256" key="1">
    <source>
        <dbReference type="ARBA" id="ARBA00004167"/>
    </source>
</evidence>
<organism evidence="14 15">
    <name type="scientific">Sporosarcina oncorhynchi</name>
    <dbReference type="NCBI Taxonomy" id="3056444"/>
    <lineage>
        <taxon>Bacteria</taxon>
        <taxon>Bacillati</taxon>
        <taxon>Bacillota</taxon>
        <taxon>Bacilli</taxon>
        <taxon>Bacillales</taxon>
        <taxon>Caryophanaceae</taxon>
        <taxon>Sporosarcina</taxon>
    </lineage>
</organism>
<dbReference type="EMBL" id="CP129118">
    <property type="protein sequence ID" value="WOV88846.1"/>
    <property type="molecule type" value="Genomic_DNA"/>
</dbReference>
<comment type="similarity">
    <text evidence="3">Belongs to the transpeptidase family.</text>
</comment>
<dbReference type="InterPro" id="IPR005311">
    <property type="entry name" value="PBP_dimer"/>
</dbReference>
<comment type="subcellular location">
    <subcellularLocation>
        <location evidence="2">Cell membrane</location>
    </subcellularLocation>
    <subcellularLocation>
        <location evidence="1">Membrane</location>
        <topology evidence="1">Single-pass membrane protein</topology>
    </subcellularLocation>
</comment>
<evidence type="ECO:0000256" key="7">
    <source>
        <dbReference type="ARBA" id="ARBA00022984"/>
    </source>
</evidence>
<protein>
    <submittedName>
        <fullName evidence="14">Penicillin-binding protein 2</fullName>
    </submittedName>
</protein>
<accession>A0ABZ0L8H4</accession>
<evidence type="ECO:0000256" key="4">
    <source>
        <dbReference type="ARBA" id="ARBA00022475"/>
    </source>
</evidence>
<evidence type="ECO:0000256" key="2">
    <source>
        <dbReference type="ARBA" id="ARBA00004236"/>
    </source>
</evidence>
<dbReference type="SUPFAM" id="SSF56601">
    <property type="entry name" value="beta-lactamase/transpeptidase-like"/>
    <property type="match status" value="1"/>
</dbReference>
<keyword evidence="8 11" id="KW-1133">Transmembrane helix</keyword>
<dbReference type="InterPro" id="IPR050515">
    <property type="entry name" value="Beta-lactam/transpept"/>
</dbReference>
<dbReference type="Proteomes" id="UP001303902">
    <property type="component" value="Chromosome"/>
</dbReference>
<keyword evidence="6" id="KW-0133">Cell shape</keyword>
<dbReference type="Pfam" id="PF03717">
    <property type="entry name" value="PBP_dimer"/>
    <property type="match status" value="1"/>
</dbReference>
<evidence type="ECO:0000256" key="11">
    <source>
        <dbReference type="SAM" id="Phobius"/>
    </source>
</evidence>
<dbReference type="InterPro" id="IPR012338">
    <property type="entry name" value="Beta-lactam/transpept-like"/>
</dbReference>
<dbReference type="Gene3D" id="3.90.1310.10">
    <property type="entry name" value="Penicillin-binding protein 2a (Domain 2)"/>
    <property type="match status" value="1"/>
</dbReference>
<dbReference type="InterPro" id="IPR036138">
    <property type="entry name" value="PBP_dimer_sf"/>
</dbReference>
<keyword evidence="15" id="KW-1185">Reference proteome</keyword>
<sequence>MKKSMRKVDQAKIRQRKHIAFRMNLLFFSIFILFSLLIFRLGYLQIVKGEEYTRLLEKTEEIPVNTSVPRGRIYDRTGKILVDNKPMNAITYTKTTSTTAKDMLEIAEALSELIQQDTKRVTLGDKRDFWILNHPEEAAAKVTKEEIKKISSDGSVSKSDIQRQVNILTRDRITDEELASFTDHELEVLAIYREMMSGYAYSPQIIKSGNVTNREFAAVSERLDDLEGVNTTTDWNRIKFSDSTILGTMTSSVEGIPRSHLDYYLARNYSRNDRIGRSYFEQQYEELLKGQKTIVKNIKDRTGRVIETKTVREGVPGKDLILSMDSELQEFLEELLAEKLLEMKKDPKAGLLDRAFIVMMDPNNGEVLSLVGKRLVKDEDTGKWEIRDYAYGTFTAAYEVGSTVKPATVLSGYSENVLSLGEVKIDEPIYISRTQKKASLFNQNGRVSVNDIQALGRSSNVYMFKIAMSMGNAVYRPHKPLPIDTGAFDRLRNSYASFGLGVKTEIDLPGEYSGVTGTDTISGKLLDFAIGQFDTYTPLQMLQYVSTIANGGNRVAPKILKEIREPSVDGETLGSLLQETEIKVLNHINNTPEEIEQVKKGMHYTYYGPNGTGRNLFDGASYTAAGKTGTAQTSYFGDDRSKYGMASVNLTHIGFAPAENPEIAYALLIPYASTNRGDYIFANKTMGELVRQSLDHYFELKKNRAQVNQAETTSQLINRQKEVEKTDDEE</sequence>
<evidence type="ECO:0000256" key="3">
    <source>
        <dbReference type="ARBA" id="ARBA00007171"/>
    </source>
</evidence>
<evidence type="ECO:0000313" key="15">
    <source>
        <dbReference type="Proteomes" id="UP001303902"/>
    </source>
</evidence>
<gene>
    <name evidence="14" type="ORF">QWT69_07010</name>
</gene>
<reference evidence="14 15" key="1">
    <citation type="submission" date="2023-06" db="EMBL/GenBank/DDBJ databases">
        <title>Sporosarcina sp. nov., isolated from Korean tranditional fermented seafood 'Jeotgal'.</title>
        <authorList>
            <person name="Yang A.I."/>
            <person name="Shin N.-R."/>
        </authorList>
    </citation>
    <scope>NUCLEOTIDE SEQUENCE [LARGE SCALE GENOMIC DNA]</scope>
    <source>
        <strain evidence="14 15">T2O-4</strain>
    </source>
</reference>
<keyword evidence="4" id="KW-1003">Cell membrane</keyword>
<evidence type="ECO:0000259" key="12">
    <source>
        <dbReference type="Pfam" id="PF00905"/>
    </source>
</evidence>
<dbReference type="SUPFAM" id="SSF56519">
    <property type="entry name" value="Penicillin binding protein dimerisation domain"/>
    <property type="match status" value="1"/>
</dbReference>
<dbReference type="PANTHER" id="PTHR30627:SF2">
    <property type="entry name" value="PEPTIDOGLYCAN D,D-TRANSPEPTIDASE MRDA"/>
    <property type="match status" value="1"/>
</dbReference>
<feature type="domain" description="Penicillin-binding protein transpeptidase" evidence="12">
    <location>
        <begin position="356"/>
        <end position="675"/>
    </location>
</feature>
<evidence type="ECO:0000259" key="13">
    <source>
        <dbReference type="Pfam" id="PF03717"/>
    </source>
</evidence>
<proteinExistence type="inferred from homology"/>
<dbReference type="RefSeq" id="WP_317970324.1">
    <property type="nucleotide sequence ID" value="NZ_CP129118.1"/>
</dbReference>
<dbReference type="PANTHER" id="PTHR30627">
    <property type="entry name" value="PEPTIDOGLYCAN D,D-TRANSPEPTIDASE"/>
    <property type="match status" value="1"/>
</dbReference>
<dbReference type="Pfam" id="PF00905">
    <property type="entry name" value="Transpeptidase"/>
    <property type="match status" value="1"/>
</dbReference>
<dbReference type="Gene3D" id="1.10.10.1230">
    <property type="entry name" value="Penicillin-binding protein, N-terminal non-catalytic domain, head sub-domain"/>
    <property type="match status" value="1"/>
</dbReference>
<evidence type="ECO:0000313" key="14">
    <source>
        <dbReference type="EMBL" id="WOV88846.1"/>
    </source>
</evidence>
<evidence type="ECO:0000256" key="8">
    <source>
        <dbReference type="ARBA" id="ARBA00022989"/>
    </source>
</evidence>
<dbReference type="Gene3D" id="3.40.710.10">
    <property type="entry name" value="DD-peptidase/beta-lactamase superfamily"/>
    <property type="match status" value="1"/>
</dbReference>
<evidence type="ECO:0000256" key="5">
    <source>
        <dbReference type="ARBA" id="ARBA00022692"/>
    </source>
</evidence>
<evidence type="ECO:0000256" key="10">
    <source>
        <dbReference type="ARBA" id="ARBA00023316"/>
    </source>
</evidence>
<evidence type="ECO:0000256" key="9">
    <source>
        <dbReference type="ARBA" id="ARBA00023136"/>
    </source>
</evidence>
<keyword evidence="10" id="KW-0961">Cell wall biogenesis/degradation</keyword>
<keyword evidence="7" id="KW-0573">Peptidoglycan synthesis</keyword>
<feature type="domain" description="Penicillin-binding protein dimerisation" evidence="13">
    <location>
        <begin position="67"/>
        <end position="309"/>
    </location>
</feature>